<evidence type="ECO:0000313" key="2">
    <source>
        <dbReference type="Proteomes" id="UP000269154"/>
    </source>
</evidence>
<dbReference type="EMBL" id="RCBY01000001">
    <property type="protein sequence ID" value="RQH57604.1"/>
    <property type="molecule type" value="Genomic_DNA"/>
</dbReference>
<dbReference type="OrthoDB" id="463333at2"/>
<comment type="caution">
    <text evidence="1">The sequence shown here is derived from an EMBL/GenBank/DDBJ whole genome shotgun (WGS) entry which is preliminary data.</text>
</comment>
<protein>
    <submittedName>
        <fullName evidence="1">Uncharacterized protein</fullName>
    </submittedName>
</protein>
<organism evidence="1 2">
    <name type="scientific">Okeania hirsuta</name>
    <dbReference type="NCBI Taxonomy" id="1458930"/>
    <lineage>
        <taxon>Bacteria</taxon>
        <taxon>Bacillati</taxon>
        <taxon>Cyanobacteriota</taxon>
        <taxon>Cyanophyceae</taxon>
        <taxon>Oscillatoriophycideae</taxon>
        <taxon>Oscillatoriales</taxon>
        <taxon>Microcoleaceae</taxon>
        <taxon>Okeania</taxon>
    </lineage>
</organism>
<sequence>MRIIQTTGTVKNGEVKITVPPEFNNGEIDIILVTKNEPDEFEIMREIAKAKGYDSQEKILDLIKKVKLEMLQEKERIK</sequence>
<dbReference type="AlphaFoldDB" id="A0A3N6PVU9"/>
<proteinExistence type="predicted"/>
<dbReference type="Proteomes" id="UP000269154">
    <property type="component" value="Unassembled WGS sequence"/>
</dbReference>
<keyword evidence="2" id="KW-1185">Reference proteome</keyword>
<name>A0A3N6PVU9_9CYAN</name>
<accession>A0A3N6PVU9</accession>
<dbReference type="RefSeq" id="WP_124143262.1">
    <property type="nucleotide sequence ID" value="NZ_CAWOKI010000331.1"/>
</dbReference>
<gene>
    <name evidence="1" type="ORF">D5R40_00285</name>
</gene>
<evidence type="ECO:0000313" key="1">
    <source>
        <dbReference type="EMBL" id="RQH57604.1"/>
    </source>
</evidence>
<reference evidence="1 2" key="1">
    <citation type="journal article" date="2018" name="ACS Chem. Biol.">
        <title>Ketoreductase domain dysfunction expands chemodiversity: malyngamide biosynthesis in the cyanobacterium Okeania hirsuta.</title>
        <authorList>
            <person name="Moss N.A."/>
            <person name="Leao T."/>
            <person name="Rankin M."/>
            <person name="McCullough T.M."/>
            <person name="Qu P."/>
            <person name="Korobeynikov A."/>
            <person name="Smith J.L."/>
            <person name="Gerwick L."/>
            <person name="Gerwick W.H."/>
        </authorList>
    </citation>
    <scope>NUCLEOTIDE SEQUENCE [LARGE SCALE GENOMIC DNA]</scope>
    <source>
        <strain evidence="1 2">PAB10Feb10-1</strain>
    </source>
</reference>